<evidence type="ECO:0000256" key="1">
    <source>
        <dbReference type="SAM" id="Phobius"/>
    </source>
</evidence>
<organism evidence="2">
    <name type="scientific">Rhizophora mucronata</name>
    <name type="common">Asiatic mangrove</name>
    <dbReference type="NCBI Taxonomy" id="61149"/>
    <lineage>
        <taxon>Eukaryota</taxon>
        <taxon>Viridiplantae</taxon>
        <taxon>Streptophyta</taxon>
        <taxon>Embryophyta</taxon>
        <taxon>Tracheophyta</taxon>
        <taxon>Spermatophyta</taxon>
        <taxon>Magnoliopsida</taxon>
        <taxon>eudicotyledons</taxon>
        <taxon>Gunneridae</taxon>
        <taxon>Pentapetalae</taxon>
        <taxon>rosids</taxon>
        <taxon>fabids</taxon>
        <taxon>Malpighiales</taxon>
        <taxon>Rhizophoraceae</taxon>
        <taxon>Rhizophora</taxon>
    </lineage>
</organism>
<protein>
    <submittedName>
        <fullName evidence="2">Uncharacterized protein</fullName>
    </submittedName>
</protein>
<dbReference type="AlphaFoldDB" id="A0A2P2QDJ6"/>
<proteinExistence type="predicted"/>
<keyword evidence="1" id="KW-1133">Transmembrane helix</keyword>
<sequence>MLVVELIIFVLIGRLNFILLQIFKFLPSFKY</sequence>
<dbReference type="EMBL" id="GGEC01084531">
    <property type="protein sequence ID" value="MBX65015.1"/>
    <property type="molecule type" value="Transcribed_RNA"/>
</dbReference>
<keyword evidence="1" id="KW-0812">Transmembrane</keyword>
<name>A0A2P2QDJ6_RHIMU</name>
<feature type="transmembrane region" description="Helical" evidence="1">
    <location>
        <begin position="6"/>
        <end position="26"/>
    </location>
</feature>
<accession>A0A2P2QDJ6</accession>
<reference evidence="2" key="1">
    <citation type="submission" date="2018-02" db="EMBL/GenBank/DDBJ databases">
        <title>Rhizophora mucronata_Transcriptome.</title>
        <authorList>
            <person name="Meera S.P."/>
            <person name="Sreeshan A."/>
            <person name="Augustine A."/>
        </authorList>
    </citation>
    <scope>NUCLEOTIDE SEQUENCE</scope>
    <source>
        <tissue evidence="2">Leaf</tissue>
    </source>
</reference>
<evidence type="ECO:0000313" key="2">
    <source>
        <dbReference type="EMBL" id="MBX65015.1"/>
    </source>
</evidence>
<keyword evidence="1" id="KW-0472">Membrane</keyword>